<evidence type="ECO:0000313" key="6">
    <source>
        <dbReference type="Proteomes" id="UP000053144"/>
    </source>
</evidence>
<gene>
    <name evidence="5" type="ORF">LR48_Vigan10g158600</name>
</gene>
<evidence type="ECO:0000256" key="3">
    <source>
        <dbReference type="ARBA" id="ARBA00022963"/>
    </source>
</evidence>
<keyword evidence="3" id="KW-0443">Lipid metabolism</keyword>
<proteinExistence type="inferred from homology"/>
<dbReference type="InterPro" id="IPR001087">
    <property type="entry name" value="GDSL"/>
</dbReference>
<evidence type="ECO:0000256" key="1">
    <source>
        <dbReference type="ARBA" id="ARBA00008668"/>
    </source>
</evidence>
<dbReference type="GO" id="GO:0016042">
    <property type="term" value="P:lipid catabolic process"/>
    <property type="evidence" value="ECO:0007669"/>
    <property type="project" value="UniProtKB-KW"/>
</dbReference>
<evidence type="ECO:0000313" key="5">
    <source>
        <dbReference type="EMBL" id="KOM55694.1"/>
    </source>
</evidence>
<dbReference type="OMA" id="VACAGRQ"/>
<evidence type="ECO:0000256" key="4">
    <source>
        <dbReference type="SAM" id="SignalP"/>
    </source>
</evidence>
<dbReference type="Pfam" id="PF00657">
    <property type="entry name" value="Lipase_GDSL"/>
    <property type="match status" value="1"/>
</dbReference>
<dbReference type="AlphaFoldDB" id="A0A0L9VLS4"/>
<name>A0A0L9VLS4_PHAAN</name>
<sequence>MDQRVFDSSMFLCLLVLITCNNVVLVPQAEARAFFVFGDSLVDNGNNNYLLTTARADAYPYGIDYPTHRATGRFSNGLNIPDIISWVPNHVAVLINSFSEQIGSEPTLPYLNPALDGERLLVGANFASAGIGILNDTGIQFINIIRISRQLQYFEQYQQRVSALIGVEQAQRLVNQALVLITLGGNDFVNNYFLVPFSARSRQFALPDYVVYLISEYRKILVDPIVHHFRQGIL</sequence>
<dbReference type="GO" id="GO:0016788">
    <property type="term" value="F:hydrolase activity, acting on ester bonds"/>
    <property type="evidence" value="ECO:0007669"/>
    <property type="project" value="InterPro"/>
</dbReference>
<evidence type="ECO:0008006" key="7">
    <source>
        <dbReference type="Google" id="ProtNLM"/>
    </source>
</evidence>
<evidence type="ECO:0000256" key="2">
    <source>
        <dbReference type="ARBA" id="ARBA00022801"/>
    </source>
</evidence>
<keyword evidence="2" id="KW-0378">Hydrolase</keyword>
<dbReference type="Gramene" id="KOM55694">
    <property type="protein sequence ID" value="KOM55694"/>
    <property type="gene ID" value="LR48_Vigan10g158600"/>
</dbReference>
<feature type="signal peptide" evidence="4">
    <location>
        <begin position="1"/>
        <end position="31"/>
    </location>
</feature>
<dbReference type="Proteomes" id="UP000053144">
    <property type="component" value="Chromosome 10"/>
</dbReference>
<protein>
    <recommendedName>
        <fullName evidence="7">SGNH hydrolase-type esterase domain-containing protein</fullName>
    </recommendedName>
</protein>
<dbReference type="STRING" id="3914.A0A0L9VLS4"/>
<organism evidence="5 6">
    <name type="scientific">Phaseolus angularis</name>
    <name type="common">Azuki bean</name>
    <name type="synonym">Vigna angularis</name>
    <dbReference type="NCBI Taxonomy" id="3914"/>
    <lineage>
        <taxon>Eukaryota</taxon>
        <taxon>Viridiplantae</taxon>
        <taxon>Streptophyta</taxon>
        <taxon>Embryophyta</taxon>
        <taxon>Tracheophyta</taxon>
        <taxon>Spermatophyta</taxon>
        <taxon>Magnoliopsida</taxon>
        <taxon>eudicotyledons</taxon>
        <taxon>Gunneridae</taxon>
        <taxon>Pentapetalae</taxon>
        <taxon>rosids</taxon>
        <taxon>fabids</taxon>
        <taxon>Fabales</taxon>
        <taxon>Fabaceae</taxon>
        <taxon>Papilionoideae</taxon>
        <taxon>50 kb inversion clade</taxon>
        <taxon>NPAAA clade</taxon>
        <taxon>indigoferoid/millettioid clade</taxon>
        <taxon>Phaseoleae</taxon>
        <taxon>Vigna</taxon>
    </lineage>
</organism>
<keyword evidence="4" id="KW-0732">Signal</keyword>
<dbReference type="EMBL" id="CM003380">
    <property type="protein sequence ID" value="KOM55694.1"/>
    <property type="molecule type" value="Genomic_DNA"/>
</dbReference>
<dbReference type="InterPro" id="IPR051058">
    <property type="entry name" value="GDSL_Est/Lipase"/>
</dbReference>
<dbReference type="PANTHER" id="PTHR45648">
    <property type="entry name" value="GDSL LIPASE/ACYLHYDROLASE FAMILY PROTEIN (AFU_ORTHOLOGUE AFUA_4G14700)"/>
    <property type="match status" value="1"/>
</dbReference>
<dbReference type="Gene3D" id="3.40.50.1110">
    <property type="entry name" value="SGNH hydrolase"/>
    <property type="match status" value="1"/>
</dbReference>
<dbReference type="PANTHER" id="PTHR45648:SF159">
    <property type="entry name" value="GDSL-LIKE LIPASE_ACYLHYDROLASE"/>
    <property type="match status" value="1"/>
</dbReference>
<keyword evidence="3" id="KW-0442">Lipid degradation</keyword>
<comment type="similarity">
    <text evidence="1">Belongs to the 'GDSL' lipolytic enzyme family.</text>
</comment>
<reference evidence="6" key="1">
    <citation type="journal article" date="2015" name="Proc. Natl. Acad. Sci. U.S.A.">
        <title>Genome sequencing of adzuki bean (Vigna angularis) provides insight into high starch and low fat accumulation and domestication.</title>
        <authorList>
            <person name="Yang K."/>
            <person name="Tian Z."/>
            <person name="Chen C."/>
            <person name="Luo L."/>
            <person name="Zhao B."/>
            <person name="Wang Z."/>
            <person name="Yu L."/>
            <person name="Li Y."/>
            <person name="Sun Y."/>
            <person name="Li W."/>
            <person name="Chen Y."/>
            <person name="Li Y."/>
            <person name="Zhang Y."/>
            <person name="Ai D."/>
            <person name="Zhao J."/>
            <person name="Shang C."/>
            <person name="Ma Y."/>
            <person name="Wu B."/>
            <person name="Wang M."/>
            <person name="Gao L."/>
            <person name="Sun D."/>
            <person name="Zhang P."/>
            <person name="Guo F."/>
            <person name="Wang W."/>
            <person name="Li Y."/>
            <person name="Wang J."/>
            <person name="Varshney R.K."/>
            <person name="Wang J."/>
            <person name="Ling H.Q."/>
            <person name="Wan P."/>
        </authorList>
    </citation>
    <scope>NUCLEOTIDE SEQUENCE</scope>
    <source>
        <strain evidence="6">cv. Jingnong 6</strain>
    </source>
</reference>
<feature type="chain" id="PRO_5005596782" description="SGNH hydrolase-type esterase domain-containing protein" evidence="4">
    <location>
        <begin position="32"/>
        <end position="234"/>
    </location>
</feature>
<accession>A0A0L9VLS4</accession>
<dbReference type="InterPro" id="IPR036514">
    <property type="entry name" value="SGNH_hydro_sf"/>
</dbReference>